<evidence type="ECO:0000256" key="2">
    <source>
        <dbReference type="ARBA" id="ARBA00006673"/>
    </source>
</evidence>
<evidence type="ECO:0000259" key="9">
    <source>
        <dbReference type="Pfam" id="PF17800"/>
    </source>
</evidence>
<evidence type="ECO:0000256" key="8">
    <source>
        <dbReference type="ARBA" id="ARBA00023242"/>
    </source>
</evidence>
<sequence length="92" mass="10354">MLSNVQVYVEVKSGEPLEVDPGDGLVVRLTQACLGEVKDKGNESICLFVKVDEQKLVLGTLSYEKFPQISFDLMFEKKFELSHNWKSGTVML</sequence>
<dbReference type="Pfam" id="PF17800">
    <property type="entry name" value="NPL"/>
    <property type="match status" value="1"/>
</dbReference>
<accession>A0A5N6RJY5</accession>
<organism evidence="10 11">
    <name type="scientific">Carpinus fangiana</name>
    <dbReference type="NCBI Taxonomy" id="176857"/>
    <lineage>
        <taxon>Eukaryota</taxon>
        <taxon>Viridiplantae</taxon>
        <taxon>Streptophyta</taxon>
        <taxon>Embryophyta</taxon>
        <taxon>Tracheophyta</taxon>
        <taxon>Spermatophyta</taxon>
        <taxon>Magnoliopsida</taxon>
        <taxon>eudicotyledons</taxon>
        <taxon>Gunneridae</taxon>
        <taxon>Pentapetalae</taxon>
        <taxon>rosids</taxon>
        <taxon>fabids</taxon>
        <taxon>Fagales</taxon>
        <taxon>Betulaceae</taxon>
        <taxon>Carpinus</taxon>
    </lineage>
</organism>
<dbReference type="EMBL" id="CM017327">
    <property type="protein sequence ID" value="KAE8098470.1"/>
    <property type="molecule type" value="Genomic_DNA"/>
</dbReference>
<keyword evidence="3" id="KW-0678">Repressor</keyword>
<keyword evidence="8" id="KW-0539">Nucleus</keyword>
<dbReference type="GO" id="GO:0016787">
    <property type="term" value="F:hydrolase activity"/>
    <property type="evidence" value="ECO:0007669"/>
    <property type="project" value="UniProtKB-KW"/>
</dbReference>
<evidence type="ECO:0000256" key="7">
    <source>
        <dbReference type="ARBA" id="ARBA00023163"/>
    </source>
</evidence>
<evidence type="ECO:0000256" key="4">
    <source>
        <dbReference type="ARBA" id="ARBA00022801"/>
    </source>
</evidence>
<feature type="domain" description="Nucleoplasmin-like" evidence="9">
    <location>
        <begin position="9"/>
        <end position="90"/>
    </location>
</feature>
<evidence type="ECO:0000256" key="3">
    <source>
        <dbReference type="ARBA" id="ARBA00022491"/>
    </source>
</evidence>
<name>A0A5N6RJY5_9ROSI</name>
<dbReference type="Proteomes" id="UP000327013">
    <property type="component" value="Chromosome 7"/>
</dbReference>
<dbReference type="GO" id="GO:0006325">
    <property type="term" value="P:chromatin organization"/>
    <property type="evidence" value="ECO:0007669"/>
    <property type="project" value="UniProtKB-KW"/>
</dbReference>
<dbReference type="AlphaFoldDB" id="A0A5N6RJY5"/>
<protein>
    <recommendedName>
        <fullName evidence="9">Nucleoplasmin-like domain-containing protein</fullName>
    </recommendedName>
</protein>
<comment type="similarity">
    <text evidence="2">Belongs to the histone deacetylase HD2 family.</text>
</comment>
<reference evidence="10 11" key="1">
    <citation type="submission" date="2019-06" db="EMBL/GenBank/DDBJ databases">
        <title>A chromosomal-level reference genome of Carpinus fangiana (Coryloideae, Betulaceae).</title>
        <authorList>
            <person name="Yang X."/>
            <person name="Wang Z."/>
            <person name="Zhang L."/>
            <person name="Hao G."/>
            <person name="Liu J."/>
            <person name="Yang Y."/>
        </authorList>
    </citation>
    <scope>NUCLEOTIDE SEQUENCE [LARGE SCALE GENOMIC DNA]</scope>
    <source>
        <strain evidence="10">Cfa_2016G</strain>
        <tissue evidence="10">Leaf</tissue>
    </source>
</reference>
<gene>
    <name evidence="10" type="ORF">FH972_016530</name>
</gene>
<keyword evidence="11" id="KW-1185">Reference proteome</keyword>
<keyword evidence="7" id="KW-0804">Transcription</keyword>
<dbReference type="Gene3D" id="2.60.120.340">
    <property type="entry name" value="Nucleoplasmin core domain"/>
    <property type="match status" value="1"/>
</dbReference>
<evidence type="ECO:0000313" key="11">
    <source>
        <dbReference type="Proteomes" id="UP000327013"/>
    </source>
</evidence>
<dbReference type="InterPro" id="IPR041232">
    <property type="entry name" value="NPL"/>
</dbReference>
<dbReference type="FunFam" id="2.60.120.340:FF:000004">
    <property type="entry name" value="Histone deacetylase HDT1"/>
    <property type="match status" value="1"/>
</dbReference>
<comment type="subcellular location">
    <subcellularLocation>
        <location evidence="1">Nucleus</location>
        <location evidence="1">Nucleolus</location>
    </subcellularLocation>
</comment>
<keyword evidence="4" id="KW-0378">Hydrolase</keyword>
<dbReference type="OrthoDB" id="2019803at2759"/>
<evidence type="ECO:0000256" key="5">
    <source>
        <dbReference type="ARBA" id="ARBA00022853"/>
    </source>
</evidence>
<dbReference type="GO" id="GO:0005730">
    <property type="term" value="C:nucleolus"/>
    <property type="evidence" value="ECO:0007669"/>
    <property type="project" value="UniProtKB-SubCell"/>
</dbReference>
<keyword evidence="5" id="KW-0156">Chromatin regulator</keyword>
<proteinExistence type="inferred from homology"/>
<keyword evidence="6" id="KW-0805">Transcription regulation</keyword>
<evidence type="ECO:0000256" key="6">
    <source>
        <dbReference type="ARBA" id="ARBA00023015"/>
    </source>
</evidence>
<evidence type="ECO:0000256" key="1">
    <source>
        <dbReference type="ARBA" id="ARBA00004604"/>
    </source>
</evidence>
<evidence type="ECO:0000313" key="10">
    <source>
        <dbReference type="EMBL" id="KAE8098470.1"/>
    </source>
</evidence>